<evidence type="ECO:0000256" key="1">
    <source>
        <dbReference type="SAM" id="MobiDB-lite"/>
    </source>
</evidence>
<feature type="region of interest" description="Disordered" evidence="1">
    <location>
        <begin position="22"/>
        <end position="41"/>
    </location>
</feature>
<reference evidence="2" key="1">
    <citation type="submission" date="2020-10" db="EMBL/GenBank/DDBJ databases">
        <title>High-Quality Genome Resource of Clonostachys rosea strain S41 by Oxford Nanopore Long-Read Sequencing.</title>
        <authorList>
            <person name="Wang H."/>
        </authorList>
    </citation>
    <scope>NUCLEOTIDE SEQUENCE</scope>
    <source>
        <strain evidence="2">S41</strain>
    </source>
</reference>
<evidence type="ECO:0000313" key="2">
    <source>
        <dbReference type="EMBL" id="KAF9748614.1"/>
    </source>
</evidence>
<proteinExistence type="predicted"/>
<gene>
    <name evidence="2" type="ORF">IM811_016409</name>
</gene>
<accession>A0A8H7KAU3</accession>
<feature type="compositionally biased region" description="Low complexity" evidence="1">
    <location>
        <begin position="25"/>
        <end position="41"/>
    </location>
</feature>
<evidence type="ECO:0000313" key="3">
    <source>
        <dbReference type="Proteomes" id="UP000616885"/>
    </source>
</evidence>
<comment type="caution">
    <text evidence="2">The sequence shown here is derived from an EMBL/GenBank/DDBJ whole genome shotgun (WGS) entry which is preliminary data.</text>
</comment>
<dbReference type="Proteomes" id="UP000616885">
    <property type="component" value="Unassembled WGS sequence"/>
</dbReference>
<dbReference type="AlphaFoldDB" id="A0A8H7KAU3"/>
<dbReference type="EMBL" id="JADCTT010000008">
    <property type="protein sequence ID" value="KAF9748614.1"/>
    <property type="molecule type" value="Genomic_DNA"/>
</dbReference>
<name>A0A8H7KAU3_BIOOC</name>
<protein>
    <submittedName>
        <fullName evidence="2">Uncharacterized protein</fullName>
    </submittedName>
</protein>
<sequence length="405" mass="46114">MALPWLPPSSSAYVQQVRKNNDMDSTLSSTSGTSGTATVTGPQTQRDLHALQLCEEAFHAEFEGNFVQAYHCHAQAVAALHTLVEDSRFLDRERKRVAKKQLKFHQARLNVVRPLKDGITNPSFVMLPSVWTAREEFREMRTGPLGQSLMAITFDDIWLANFQKQKEEEPGLAPEQTMAHLLQTPVPYYSPTLPSKEPATVYHISVSQEKFKVGSFMYYIKVKSDTPERQTLYTLQAHKRTKHSIDKTSLYRATEFTKRCQKVVVTPVKPGFTEIEDSFKGRPMTVYNDMGGRIEEQPDRLEKPGWGPRRFVYGGRNFVWVTEGTNEWVPQTLYEVSEIRPKPRSRTGKKEHTVIGSKICWGEGRFGLRSSSVLCIAAGVDQVFREHILSVQLTRFAIILHGHDK</sequence>
<organism evidence="2 3">
    <name type="scientific">Bionectria ochroleuca</name>
    <name type="common">Gliocladium roseum</name>
    <dbReference type="NCBI Taxonomy" id="29856"/>
    <lineage>
        <taxon>Eukaryota</taxon>
        <taxon>Fungi</taxon>
        <taxon>Dikarya</taxon>
        <taxon>Ascomycota</taxon>
        <taxon>Pezizomycotina</taxon>
        <taxon>Sordariomycetes</taxon>
        <taxon>Hypocreomycetidae</taxon>
        <taxon>Hypocreales</taxon>
        <taxon>Bionectriaceae</taxon>
        <taxon>Clonostachys</taxon>
    </lineage>
</organism>